<dbReference type="EMBL" id="UAVY01000007">
    <property type="protein sequence ID" value="SQB37622.1"/>
    <property type="molecule type" value="Genomic_DNA"/>
</dbReference>
<dbReference type="AlphaFoldDB" id="A0A2X2W367"/>
<gene>
    <name evidence="1" type="primary">gsp_3</name>
    <name evidence="1" type="ORF">NCTC10786_04380</name>
</gene>
<name>A0A2X2W367_CITKO</name>
<proteinExistence type="predicted"/>
<organism evidence="1 2">
    <name type="scientific">Citrobacter koseri</name>
    <name type="common">Citrobacter diversus</name>
    <dbReference type="NCBI Taxonomy" id="545"/>
    <lineage>
        <taxon>Bacteria</taxon>
        <taxon>Pseudomonadati</taxon>
        <taxon>Pseudomonadota</taxon>
        <taxon>Gammaproteobacteria</taxon>
        <taxon>Enterobacterales</taxon>
        <taxon>Enterobacteriaceae</taxon>
        <taxon>Citrobacter</taxon>
    </lineage>
</organism>
<accession>A0A2X2W367</accession>
<evidence type="ECO:0000313" key="2">
    <source>
        <dbReference type="Proteomes" id="UP000251584"/>
    </source>
</evidence>
<sequence>MIQTEDTQYSLPQPDIANDSLKIRGARLEEKGQFDGKWLDERDPLQKAYVLANGHVINQDPHQYFTITESAEQELIKATNELHLMYLHAHRQGAERR</sequence>
<dbReference type="Proteomes" id="UP000251584">
    <property type="component" value="Unassembled WGS sequence"/>
</dbReference>
<evidence type="ECO:0000313" key="1">
    <source>
        <dbReference type="EMBL" id="SQB37622.1"/>
    </source>
</evidence>
<reference evidence="1 2" key="1">
    <citation type="submission" date="2018-06" db="EMBL/GenBank/DDBJ databases">
        <authorList>
            <consortium name="Pathogen Informatics"/>
            <person name="Doyle S."/>
        </authorList>
    </citation>
    <scope>NUCLEOTIDE SEQUENCE [LARGE SCALE GENOMIC DNA]</scope>
    <source>
        <strain evidence="1 2">NCTC10786</strain>
    </source>
</reference>
<protein>
    <submittedName>
        <fullName evidence="1">Bifunctional glutathionylspermidine amidase/glutathionylspermidine synthetase</fullName>
    </submittedName>
</protein>